<evidence type="ECO:0008006" key="5">
    <source>
        <dbReference type="Google" id="ProtNLM"/>
    </source>
</evidence>
<accession>A0A250XGW5</accession>
<evidence type="ECO:0000256" key="1">
    <source>
        <dbReference type="ARBA" id="ARBA00006836"/>
    </source>
</evidence>
<dbReference type="GO" id="GO:0000278">
    <property type="term" value="P:mitotic cell cycle"/>
    <property type="evidence" value="ECO:0007669"/>
    <property type="project" value="TreeGrafter"/>
</dbReference>
<dbReference type="GO" id="GO:0031110">
    <property type="term" value="P:regulation of microtubule polymerization or depolymerization"/>
    <property type="evidence" value="ECO:0007669"/>
    <property type="project" value="TreeGrafter"/>
</dbReference>
<dbReference type="GO" id="GO:0005876">
    <property type="term" value="C:spindle microtubule"/>
    <property type="evidence" value="ECO:0007669"/>
    <property type="project" value="TreeGrafter"/>
</dbReference>
<evidence type="ECO:0000313" key="4">
    <source>
        <dbReference type="Proteomes" id="UP000232323"/>
    </source>
</evidence>
<dbReference type="InterPro" id="IPR009829">
    <property type="entry name" value="SKA1"/>
</dbReference>
<evidence type="ECO:0000256" key="2">
    <source>
        <dbReference type="SAM" id="MobiDB-lite"/>
    </source>
</evidence>
<dbReference type="Gene3D" id="1.10.10.1890">
    <property type="entry name" value="Ska1 microtubule binding domain-like"/>
    <property type="match status" value="1"/>
</dbReference>
<organism evidence="3 4">
    <name type="scientific">Chlamydomonas eustigma</name>
    <dbReference type="NCBI Taxonomy" id="1157962"/>
    <lineage>
        <taxon>Eukaryota</taxon>
        <taxon>Viridiplantae</taxon>
        <taxon>Chlorophyta</taxon>
        <taxon>core chlorophytes</taxon>
        <taxon>Chlorophyceae</taxon>
        <taxon>CS clade</taxon>
        <taxon>Chlamydomonadales</taxon>
        <taxon>Chlamydomonadaceae</taxon>
        <taxon>Chlamydomonas</taxon>
    </lineage>
</organism>
<comment type="similarity">
    <text evidence="1">Belongs to the SKA1 family.</text>
</comment>
<sequence>MESSMQASSFDLSSLSQCFLNRIQELKQLTHLMTDGKQSQSQKDLLGMEASVRALEDHILEMRNYVRRESNAIPKAEALLQACKIQSHDITRLSALSSSLQPSQPVRSTSAVPVLNDVSNMHRPDMTDLEKPKRDKSVPRWHVTPAEFETVSGYLKGRISLEKVNIAVDELAGHAEVNMRLLNLLKHSSSKLAGADRKRAAELMNIAATKEGLKGRYWLPETDLRDGATLKLDKSSKAILIMLRQLGRLQEVRCTIAGSTGAVYILHPSP</sequence>
<protein>
    <recommendedName>
        <fullName evidence="5">Spindle and kinetochore-associated protein 1</fullName>
    </recommendedName>
</protein>
<dbReference type="GO" id="GO:0008017">
    <property type="term" value="F:microtubule binding"/>
    <property type="evidence" value="ECO:0007669"/>
    <property type="project" value="InterPro"/>
</dbReference>
<dbReference type="AlphaFoldDB" id="A0A250XGW5"/>
<evidence type="ECO:0000313" key="3">
    <source>
        <dbReference type="EMBL" id="GAX82030.1"/>
    </source>
</evidence>
<dbReference type="STRING" id="1157962.A0A250XGW5"/>
<reference evidence="3 4" key="1">
    <citation type="submission" date="2017-08" db="EMBL/GenBank/DDBJ databases">
        <title>Acidophilic green algal genome provides insights into adaptation to an acidic environment.</title>
        <authorList>
            <person name="Hirooka S."/>
            <person name="Hirose Y."/>
            <person name="Kanesaki Y."/>
            <person name="Higuchi S."/>
            <person name="Fujiwara T."/>
            <person name="Onuma R."/>
            <person name="Era A."/>
            <person name="Ohbayashi R."/>
            <person name="Uzuka A."/>
            <person name="Nozaki H."/>
            <person name="Yoshikawa H."/>
            <person name="Miyagishima S.Y."/>
        </authorList>
    </citation>
    <scope>NUCLEOTIDE SEQUENCE [LARGE SCALE GENOMIC DNA]</scope>
    <source>
        <strain evidence="3 4">NIES-2499</strain>
    </source>
</reference>
<dbReference type="PANTHER" id="PTHR28573:SF1">
    <property type="entry name" value="SPINDLE AND KINETOCHORE-ASSOCIATED PROTEIN 1"/>
    <property type="match status" value="1"/>
</dbReference>
<dbReference type="GO" id="GO:0007059">
    <property type="term" value="P:chromosome segregation"/>
    <property type="evidence" value="ECO:0007669"/>
    <property type="project" value="InterPro"/>
</dbReference>
<dbReference type="GO" id="GO:0051301">
    <property type="term" value="P:cell division"/>
    <property type="evidence" value="ECO:0007669"/>
    <property type="project" value="InterPro"/>
</dbReference>
<dbReference type="InterPro" id="IPR042031">
    <property type="entry name" value="SKA1_MBD_sf"/>
</dbReference>
<feature type="region of interest" description="Disordered" evidence="2">
    <location>
        <begin position="118"/>
        <end position="138"/>
    </location>
</feature>
<comment type="caution">
    <text evidence="3">The sequence shown here is derived from an EMBL/GenBank/DDBJ whole genome shotgun (WGS) entry which is preliminary data.</text>
</comment>
<proteinExistence type="inferred from homology"/>
<dbReference type="Proteomes" id="UP000232323">
    <property type="component" value="Unassembled WGS sequence"/>
</dbReference>
<keyword evidence="4" id="KW-1185">Reference proteome</keyword>
<name>A0A250XGW5_9CHLO</name>
<dbReference type="EMBL" id="BEGY01000074">
    <property type="protein sequence ID" value="GAX82030.1"/>
    <property type="molecule type" value="Genomic_DNA"/>
</dbReference>
<dbReference type="GO" id="GO:0072686">
    <property type="term" value="C:mitotic spindle"/>
    <property type="evidence" value="ECO:0007669"/>
    <property type="project" value="TreeGrafter"/>
</dbReference>
<dbReference type="Pfam" id="PF07160">
    <property type="entry name" value="SKA1"/>
    <property type="match status" value="1"/>
</dbReference>
<dbReference type="OrthoDB" id="5962at2759"/>
<dbReference type="GO" id="GO:0000940">
    <property type="term" value="C:outer kinetochore"/>
    <property type="evidence" value="ECO:0007669"/>
    <property type="project" value="TreeGrafter"/>
</dbReference>
<feature type="compositionally biased region" description="Basic and acidic residues" evidence="2">
    <location>
        <begin position="120"/>
        <end position="138"/>
    </location>
</feature>
<gene>
    <name evidence="3" type="ORF">CEUSTIGMA_g9458.t1</name>
</gene>
<dbReference type="PANTHER" id="PTHR28573">
    <property type="entry name" value="SPINDLE AND KINETOCHORE-ASSOCIATED PROTEIN 1"/>
    <property type="match status" value="1"/>
</dbReference>